<evidence type="ECO:0000256" key="3">
    <source>
        <dbReference type="ARBA" id="ARBA00023014"/>
    </source>
</evidence>
<comment type="caution">
    <text evidence="5">The sequence shown here is derived from an EMBL/GenBank/DDBJ whole genome shotgun (WGS) entry which is preliminary data.</text>
</comment>
<keyword evidence="2" id="KW-0408">Iron</keyword>
<sequence length="356" mass="39785">MLYRIIDAGDVPSLIRAFMDSYELVAPVECDQGHIFDIIDDPNDVVLDYSTTIASPKKYFLPPREVLLKFDVAQNDVDAYELDVKPRVLFGVHPCDMNAIEKLDSVFLEGPYPDPYYRARREATLIVGVGCTPSQSCFCHRMDADEAPAGYDLFLQDLGDRFWVSISSVAAAEVLEESTTLREATDEDRAAFAAATRRRNEAFSSDIPFVQDVAMLMDTYHSDPFWAELGSRCLNCTACASVCPTCMCFDIVDELAFDGKTGERVREWDCCTNPQFATVAGGHNFRPSERERVRHRMYHKLNGFKEKHGSMLCVGCGRCVDACKTGINPIEVLKFFDEKTRGAHDAQQGKGATNGE</sequence>
<dbReference type="RefSeq" id="WP_114614902.1">
    <property type="nucleotide sequence ID" value="NZ_PPTO01000002.1"/>
</dbReference>
<dbReference type="GO" id="GO:0046872">
    <property type="term" value="F:metal ion binding"/>
    <property type="evidence" value="ECO:0007669"/>
    <property type="project" value="UniProtKB-KW"/>
</dbReference>
<dbReference type="Proteomes" id="UP000253975">
    <property type="component" value="Unassembled WGS sequence"/>
</dbReference>
<dbReference type="InterPro" id="IPR017896">
    <property type="entry name" value="4Fe4S_Fe-S-bd"/>
</dbReference>
<dbReference type="SUPFAM" id="SSF46548">
    <property type="entry name" value="alpha-helical ferredoxin"/>
    <property type="match status" value="1"/>
</dbReference>
<evidence type="ECO:0000313" key="5">
    <source>
        <dbReference type="EMBL" id="RDB60718.1"/>
    </source>
</evidence>
<dbReference type="PROSITE" id="PS51379">
    <property type="entry name" value="4FE4S_FER_2"/>
    <property type="match status" value="2"/>
</dbReference>
<keyword evidence="3" id="KW-0411">Iron-sulfur</keyword>
<evidence type="ECO:0000313" key="6">
    <source>
        <dbReference type="Proteomes" id="UP000253975"/>
    </source>
</evidence>
<evidence type="ECO:0000256" key="2">
    <source>
        <dbReference type="ARBA" id="ARBA00023004"/>
    </source>
</evidence>
<keyword evidence="1" id="KW-0479">Metal-binding</keyword>
<feature type="domain" description="4Fe-4S ferredoxin-type" evidence="4">
    <location>
        <begin position="222"/>
        <end position="254"/>
    </location>
</feature>
<dbReference type="Pfam" id="PF17179">
    <property type="entry name" value="Fer4_22"/>
    <property type="match status" value="1"/>
</dbReference>
<dbReference type="PANTHER" id="PTHR40447:SF1">
    <property type="entry name" value="ANAEROBIC SULFITE REDUCTASE SUBUNIT A"/>
    <property type="match status" value="1"/>
</dbReference>
<protein>
    <submittedName>
        <fullName evidence="5">4Fe-4S ferredoxin</fullName>
    </submittedName>
</protein>
<reference evidence="5 6" key="1">
    <citation type="journal article" date="2018" name="Elife">
        <title>Discovery and characterization of a prevalent human gut bacterial enzyme sufficient for the inactivation of a family of plant toxins.</title>
        <authorList>
            <person name="Koppel N."/>
            <person name="Bisanz J.E."/>
            <person name="Pandelia M.E."/>
            <person name="Turnbaugh P.J."/>
            <person name="Balskus E.P."/>
        </authorList>
    </citation>
    <scope>NUCLEOTIDE SEQUENCE [LARGE SCALE GENOMIC DNA]</scope>
    <source>
        <strain evidence="5 6">OB21 GAM31</strain>
    </source>
</reference>
<proteinExistence type="predicted"/>
<organism evidence="5 6">
    <name type="scientific">Slackia isoflavoniconvertens</name>
    <dbReference type="NCBI Taxonomy" id="572010"/>
    <lineage>
        <taxon>Bacteria</taxon>
        <taxon>Bacillati</taxon>
        <taxon>Actinomycetota</taxon>
        <taxon>Coriobacteriia</taxon>
        <taxon>Eggerthellales</taxon>
        <taxon>Eggerthellaceae</taxon>
        <taxon>Slackia</taxon>
    </lineage>
</organism>
<dbReference type="GO" id="GO:0051536">
    <property type="term" value="F:iron-sulfur cluster binding"/>
    <property type="evidence" value="ECO:0007669"/>
    <property type="project" value="UniProtKB-KW"/>
</dbReference>
<feature type="domain" description="4Fe-4S ferredoxin-type" evidence="4">
    <location>
        <begin position="304"/>
        <end position="333"/>
    </location>
</feature>
<dbReference type="PROSITE" id="PS00198">
    <property type="entry name" value="4FE4S_FER_1"/>
    <property type="match status" value="1"/>
</dbReference>
<evidence type="ECO:0000259" key="4">
    <source>
        <dbReference type="PROSITE" id="PS51379"/>
    </source>
</evidence>
<accession>A0A369LRI4</accession>
<dbReference type="InterPro" id="IPR017900">
    <property type="entry name" value="4Fe4S_Fe_S_CS"/>
</dbReference>
<dbReference type="PANTHER" id="PTHR40447">
    <property type="entry name" value="ANAEROBIC SULFITE REDUCTASE SUBUNIT A"/>
    <property type="match status" value="1"/>
</dbReference>
<dbReference type="AlphaFoldDB" id="A0A369LRI4"/>
<evidence type="ECO:0000256" key="1">
    <source>
        <dbReference type="ARBA" id="ARBA00022723"/>
    </source>
</evidence>
<name>A0A369LRI4_9ACTN</name>
<dbReference type="EMBL" id="PPTO01000002">
    <property type="protein sequence ID" value="RDB60718.1"/>
    <property type="molecule type" value="Genomic_DNA"/>
</dbReference>
<gene>
    <name evidence="5" type="ORF">C1881_02250</name>
</gene>